<dbReference type="PRINTS" id="PR00112">
    <property type="entry name" value="ACYLPHPHTASE"/>
</dbReference>
<dbReference type="InterPro" id="IPR001792">
    <property type="entry name" value="Acylphosphatase-like_dom"/>
</dbReference>
<evidence type="ECO:0000256" key="1">
    <source>
        <dbReference type="ARBA" id="ARBA00005614"/>
    </source>
</evidence>
<evidence type="ECO:0000313" key="9">
    <source>
        <dbReference type="Proteomes" id="UP000274822"/>
    </source>
</evidence>
<proteinExistence type="inferred from homology"/>
<protein>
    <recommendedName>
        <fullName evidence="2 5">acylphosphatase</fullName>
        <ecNumber evidence="2 5">3.6.1.7</ecNumber>
    </recommendedName>
</protein>
<comment type="caution">
    <text evidence="8">The sequence shown here is derived from an EMBL/GenBank/DDBJ whole genome shotgun (WGS) entry which is preliminary data.</text>
</comment>
<dbReference type="InterPro" id="IPR020456">
    <property type="entry name" value="Acylphosphatase"/>
</dbReference>
<dbReference type="InterPro" id="IPR036046">
    <property type="entry name" value="Acylphosphatase-like_dom_sf"/>
</dbReference>
<dbReference type="EMBL" id="RBNJ01004796">
    <property type="protein sequence ID" value="RUS29718.1"/>
    <property type="molecule type" value="Genomic_DNA"/>
</dbReference>
<dbReference type="Gene3D" id="3.30.70.100">
    <property type="match status" value="1"/>
</dbReference>
<feature type="domain" description="Acylphosphatase-like" evidence="7">
    <location>
        <begin position="6"/>
        <end position="95"/>
    </location>
</feature>
<name>A0A433QIR0_9FUNG</name>
<dbReference type="PANTHER" id="PTHR10029:SF3">
    <property type="entry name" value="ACYLPHOSPHATASE-RELATED"/>
    <property type="match status" value="1"/>
</dbReference>
<evidence type="ECO:0000256" key="6">
    <source>
        <dbReference type="RuleBase" id="RU004168"/>
    </source>
</evidence>
<dbReference type="InterPro" id="IPR017968">
    <property type="entry name" value="Acylphosphatase_CS"/>
</dbReference>
<dbReference type="PROSITE" id="PS51160">
    <property type="entry name" value="ACYLPHOSPHATASE_3"/>
    <property type="match status" value="1"/>
</dbReference>
<evidence type="ECO:0000256" key="4">
    <source>
        <dbReference type="ARBA" id="ARBA00047645"/>
    </source>
</evidence>
<comment type="catalytic activity">
    <reaction evidence="4 5">
        <text>an acyl phosphate + H2O = a carboxylate + phosphate + H(+)</text>
        <dbReference type="Rhea" id="RHEA:14965"/>
        <dbReference type="ChEBI" id="CHEBI:15377"/>
        <dbReference type="ChEBI" id="CHEBI:15378"/>
        <dbReference type="ChEBI" id="CHEBI:29067"/>
        <dbReference type="ChEBI" id="CHEBI:43474"/>
        <dbReference type="ChEBI" id="CHEBI:59918"/>
        <dbReference type="EC" id="3.6.1.7"/>
    </reaction>
</comment>
<comment type="similarity">
    <text evidence="1 6">Belongs to the acylphosphatase family.</text>
</comment>
<dbReference type="SUPFAM" id="SSF54975">
    <property type="entry name" value="Acylphosphatase/BLUF domain-like"/>
    <property type="match status" value="1"/>
</dbReference>
<dbReference type="AlphaFoldDB" id="A0A433QIR0"/>
<accession>A0A433QIR0</accession>
<evidence type="ECO:0000256" key="2">
    <source>
        <dbReference type="ARBA" id="ARBA00012150"/>
    </source>
</evidence>
<dbReference type="Proteomes" id="UP000274822">
    <property type="component" value="Unassembled WGS sequence"/>
</dbReference>
<evidence type="ECO:0000313" key="8">
    <source>
        <dbReference type="EMBL" id="RUS29718.1"/>
    </source>
</evidence>
<dbReference type="Pfam" id="PF00708">
    <property type="entry name" value="Acylphosphatase"/>
    <property type="match status" value="1"/>
</dbReference>
<dbReference type="PANTHER" id="PTHR10029">
    <property type="entry name" value="ACYLPHOSPHATASE"/>
    <property type="match status" value="1"/>
</dbReference>
<dbReference type="EC" id="3.6.1.7" evidence="2 5"/>
<feature type="active site" evidence="5">
    <location>
        <position position="21"/>
    </location>
</feature>
<sequence>MPAITSLKFEIFGRVQGVSFRYYTRIKANELHLVGGCRNTAEGTVEGIAQGQKEAIDIFKQWLRYQGSPRSRIDDAHFEEKRVDCEEFTDFSVWH</sequence>
<evidence type="ECO:0000256" key="5">
    <source>
        <dbReference type="PROSITE-ProRule" id="PRU00520"/>
    </source>
</evidence>
<feature type="active site" evidence="5">
    <location>
        <position position="39"/>
    </location>
</feature>
<evidence type="ECO:0000259" key="7">
    <source>
        <dbReference type="PROSITE" id="PS51160"/>
    </source>
</evidence>
<keyword evidence="9" id="KW-1185">Reference proteome</keyword>
<dbReference type="GO" id="GO:0003998">
    <property type="term" value="F:acylphosphatase activity"/>
    <property type="evidence" value="ECO:0007669"/>
    <property type="project" value="UniProtKB-EC"/>
</dbReference>
<evidence type="ECO:0000256" key="3">
    <source>
        <dbReference type="ARBA" id="ARBA00022801"/>
    </source>
</evidence>
<gene>
    <name evidence="8" type="ORF">BC938DRAFT_480332</name>
</gene>
<keyword evidence="3 5" id="KW-0378">Hydrolase</keyword>
<organism evidence="8 9">
    <name type="scientific">Jimgerdemannia flammicorona</name>
    <dbReference type="NCBI Taxonomy" id="994334"/>
    <lineage>
        <taxon>Eukaryota</taxon>
        <taxon>Fungi</taxon>
        <taxon>Fungi incertae sedis</taxon>
        <taxon>Mucoromycota</taxon>
        <taxon>Mucoromycotina</taxon>
        <taxon>Endogonomycetes</taxon>
        <taxon>Endogonales</taxon>
        <taxon>Endogonaceae</taxon>
        <taxon>Jimgerdemannia</taxon>
    </lineage>
</organism>
<dbReference type="PROSITE" id="PS00150">
    <property type="entry name" value="ACYLPHOSPHATASE_1"/>
    <property type="match status" value="1"/>
</dbReference>
<reference evidence="8 9" key="1">
    <citation type="journal article" date="2018" name="New Phytol.">
        <title>Phylogenomics of Endogonaceae and evolution of mycorrhizas within Mucoromycota.</title>
        <authorList>
            <person name="Chang Y."/>
            <person name="Desiro A."/>
            <person name="Na H."/>
            <person name="Sandor L."/>
            <person name="Lipzen A."/>
            <person name="Clum A."/>
            <person name="Barry K."/>
            <person name="Grigoriev I.V."/>
            <person name="Martin F.M."/>
            <person name="Stajich J.E."/>
            <person name="Smith M.E."/>
            <person name="Bonito G."/>
            <person name="Spatafora J.W."/>
        </authorList>
    </citation>
    <scope>NUCLEOTIDE SEQUENCE [LARGE SCALE GENOMIC DNA]</scope>
    <source>
        <strain evidence="8 9">AD002</strain>
    </source>
</reference>